<proteinExistence type="predicted"/>
<dbReference type="HOGENOM" id="CLU_175370_0_0_7"/>
<protein>
    <recommendedName>
        <fullName evidence="3">SCP2 domain-containing protein</fullName>
    </recommendedName>
</protein>
<dbReference type="RefSeq" id="WP_011938492.1">
    <property type="nucleotide sequence ID" value="NC_009483.1"/>
</dbReference>
<name>A5GEC7_GEOUR</name>
<sequence length="101" mass="11412">MINDIFATLSPLYIKGGFSRKTSFYFSIEDVKKTIILDAETCSVSNGKTEENVDCVCKTSEQFFLKIWNEGYTPGLRDFMSGTIKSNAPLLLKEFMKSFGK</sequence>
<dbReference type="KEGG" id="gur:Gura_1586"/>
<evidence type="ECO:0008006" key="3">
    <source>
        <dbReference type="Google" id="ProtNLM"/>
    </source>
</evidence>
<dbReference type="Proteomes" id="UP000006695">
    <property type="component" value="Chromosome"/>
</dbReference>
<dbReference type="AlphaFoldDB" id="A5GEC7"/>
<dbReference type="OrthoDB" id="5402176at2"/>
<keyword evidence="2" id="KW-1185">Reference proteome</keyword>
<accession>A5GEC7</accession>
<evidence type="ECO:0000313" key="2">
    <source>
        <dbReference type="Proteomes" id="UP000006695"/>
    </source>
</evidence>
<evidence type="ECO:0000313" key="1">
    <source>
        <dbReference type="EMBL" id="ABQ25782.1"/>
    </source>
</evidence>
<dbReference type="STRING" id="351605.Gura_1586"/>
<organism evidence="1 2">
    <name type="scientific">Geotalea uraniireducens (strain Rf4)</name>
    <name type="common">Geobacter uraniireducens</name>
    <dbReference type="NCBI Taxonomy" id="351605"/>
    <lineage>
        <taxon>Bacteria</taxon>
        <taxon>Pseudomonadati</taxon>
        <taxon>Thermodesulfobacteriota</taxon>
        <taxon>Desulfuromonadia</taxon>
        <taxon>Geobacterales</taxon>
        <taxon>Geobacteraceae</taxon>
        <taxon>Geotalea</taxon>
    </lineage>
</organism>
<reference evidence="1 2" key="1">
    <citation type="submission" date="2007-05" db="EMBL/GenBank/DDBJ databases">
        <title>Complete sequence of Geobacter uraniireducens Rf4.</title>
        <authorList>
            <consortium name="US DOE Joint Genome Institute"/>
            <person name="Copeland A."/>
            <person name="Lucas S."/>
            <person name="Lapidus A."/>
            <person name="Barry K."/>
            <person name="Detter J.C."/>
            <person name="Glavina del Rio T."/>
            <person name="Hammon N."/>
            <person name="Israni S."/>
            <person name="Dalin E."/>
            <person name="Tice H."/>
            <person name="Pitluck S."/>
            <person name="Chertkov O."/>
            <person name="Brettin T."/>
            <person name="Bruce D."/>
            <person name="Han C."/>
            <person name="Schmutz J."/>
            <person name="Larimer F."/>
            <person name="Land M."/>
            <person name="Hauser L."/>
            <person name="Kyrpides N."/>
            <person name="Mikhailova N."/>
            <person name="Shelobolina E."/>
            <person name="Aklujkar M."/>
            <person name="Lovley D."/>
            <person name="Richardson P."/>
        </authorList>
    </citation>
    <scope>NUCLEOTIDE SEQUENCE [LARGE SCALE GENOMIC DNA]</scope>
    <source>
        <strain evidence="2">ATCC BAA-1134 / JCM 13001 / Rf4</strain>
    </source>
</reference>
<dbReference type="InterPro" id="IPR036527">
    <property type="entry name" value="SCP2_sterol-bd_dom_sf"/>
</dbReference>
<dbReference type="Gene3D" id="3.30.1050.10">
    <property type="entry name" value="SCP2 sterol-binding domain"/>
    <property type="match status" value="1"/>
</dbReference>
<dbReference type="EMBL" id="CP000698">
    <property type="protein sequence ID" value="ABQ25782.1"/>
    <property type="molecule type" value="Genomic_DNA"/>
</dbReference>
<gene>
    <name evidence="1" type="ordered locus">Gura_1586</name>
</gene>